<accession>A0A1M5S6F6</accession>
<feature type="transmembrane region" description="Helical" evidence="1">
    <location>
        <begin position="74"/>
        <end position="96"/>
    </location>
</feature>
<evidence type="ECO:0000256" key="1">
    <source>
        <dbReference type="SAM" id="Phobius"/>
    </source>
</evidence>
<reference evidence="2 3" key="1">
    <citation type="submission" date="2016-11" db="EMBL/GenBank/DDBJ databases">
        <authorList>
            <person name="Jaros S."/>
            <person name="Januszkiewicz K."/>
            <person name="Wedrychowicz H."/>
        </authorList>
    </citation>
    <scope>NUCLEOTIDE SEQUENCE [LARGE SCALE GENOMIC DNA]</scope>
    <source>
        <strain evidence="2 3">DSM 3089</strain>
    </source>
</reference>
<dbReference type="AlphaFoldDB" id="A0A1M5S6F6"/>
<evidence type="ECO:0000313" key="3">
    <source>
        <dbReference type="Proteomes" id="UP000184526"/>
    </source>
</evidence>
<evidence type="ECO:0000313" key="2">
    <source>
        <dbReference type="EMBL" id="SHH34071.1"/>
    </source>
</evidence>
<feature type="transmembrane region" description="Helical" evidence="1">
    <location>
        <begin position="37"/>
        <end position="53"/>
    </location>
</feature>
<proteinExistence type="predicted"/>
<keyword evidence="1" id="KW-0812">Transmembrane</keyword>
<name>A0A1M5S6F6_9CLOT</name>
<feature type="transmembrane region" description="Helical" evidence="1">
    <location>
        <begin position="102"/>
        <end position="123"/>
    </location>
</feature>
<protein>
    <recommendedName>
        <fullName evidence="4">DUF3796 domain-containing protein</fullName>
    </recommendedName>
</protein>
<dbReference type="STRING" id="1121306.SAMN02745196_00055"/>
<dbReference type="RefSeq" id="WP_072828821.1">
    <property type="nucleotide sequence ID" value="NZ_FQXP01000003.1"/>
</dbReference>
<sequence length="131" mass="15163">MNILNSDTIKIKSWMGCLGFLGFLGPIVYYISKNTTAFLFEVFFAFFALYWEGKFSTNIKDEKFIYNKLRAGDMSGKFGLVGVIIIIFNAFTNPSIEGRYTYLIMCLPIILSVQIIARSFLLYKYEKKIQR</sequence>
<dbReference type="Proteomes" id="UP000184526">
    <property type="component" value="Unassembled WGS sequence"/>
</dbReference>
<keyword evidence="1" id="KW-1133">Transmembrane helix</keyword>
<feature type="transmembrane region" description="Helical" evidence="1">
    <location>
        <begin position="12"/>
        <end position="31"/>
    </location>
</feature>
<gene>
    <name evidence="2" type="ORF">SAMN02745196_00055</name>
</gene>
<keyword evidence="1" id="KW-0472">Membrane</keyword>
<evidence type="ECO:0008006" key="4">
    <source>
        <dbReference type="Google" id="ProtNLM"/>
    </source>
</evidence>
<keyword evidence="3" id="KW-1185">Reference proteome</keyword>
<organism evidence="2 3">
    <name type="scientific">Clostridium collagenovorans DSM 3089</name>
    <dbReference type="NCBI Taxonomy" id="1121306"/>
    <lineage>
        <taxon>Bacteria</taxon>
        <taxon>Bacillati</taxon>
        <taxon>Bacillota</taxon>
        <taxon>Clostridia</taxon>
        <taxon>Eubacteriales</taxon>
        <taxon>Clostridiaceae</taxon>
        <taxon>Clostridium</taxon>
    </lineage>
</organism>
<dbReference type="EMBL" id="FQXP01000003">
    <property type="protein sequence ID" value="SHH34071.1"/>
    <property type="molecule type" value="Genomic_DNA"/>
</dbReference>